<dbReference type="RefSeq" id="WP_122199083.1">
    <property type="nucleotide sequence ID" value="NZ_JBHSKC010000023.1"/>
</dbReference>
<evidence type="ECO:0000256" key="6">
    <source>
        <dbReference type="ARBA" id="ARBA00022777"/>
    </source>
</evidence>
<keyword evidence="5" id="KW-0547">Nucleotide-binding</keyword>
<dbReference type="EMBL" id="RFFG01000116">
    <property type="protein sequence ID" value="RMI37091.1"/>
    <property type="molecule type" value="Genomic_DNA"/>
</dbReference>
<feature type="transmembrane region" description="Helical" evidence="9">
    <location>
        <begin position="130"/>
        <end position="145"/>
    </location>
</feature>
<keyword evidence="7" id="KW-0067">ATP-binding</keyword>
<evidence type="ECO:0000313" key="11">
    <source>
        <dbReference type="EMBL" id="RMI37091.1"/>
    </source>
</evidence>
<accession>A0A3M2LI44</accession>
<dbReference type="Gene3D" id="1.20.5.1930">
    <property type="match status" value="1"/>
</dbReference>
<evidence type="ECO:0000256" key="2">
    <source>
        <dbReference type="ARBA" id="ARBA00012438"/>
    </source>
</evidence>
<evidence type="ECO:0000256" key="1">
    <source>
        <dbReference type="ARBA" id="ARBA00000085"/>
    </source>
</evidence>
<dbReference type="PANTHER" id="PTHR24421:SF10">
    <property type="entry name" value="NITRATE_NITRITE SENSOR PROTEIN NARQ"/>
    <property type="match status" value="1"/>
</dbReference>
<dbReference type="EC" id="2.7.13.3" evidence="2"/>
<organism evidence="11 12">
    <name type="scientific">Actinomadura harenae</name>
    <dbReference type="NCBI Taxonomy" id="2483351"/>
    <lineage>
        <taxon>Bacteria</taxon>
        <taxon>Bacillati</taxon>
        <taxon>Actinomycetota</taxon>
        <taxon>Actinomycetes</taxon>
        <taxon>Streptosporangiales</taxon>
        <taxon>Thermomonosporaceae</taxon>
        <taxon>Actinomadura</taxon>
    </lineage>
</organism>
<feature type="domain" description="Signal transduction histidine kinase subgroup 3 dimerisation and phosphoacceptor" evidence="10">
    <location>
        <begin position="159"/>
        <end position="227"/>
    </location>
</feature>
<feature type="transmembrane region" description="Helical" evidence="9">
    <location>
        <begin position="107"/>
        <end position="124"/>
    </location>
</feature>
<keyword evidence="12" id="KW-1185">Reference proteome</keyword>
<dbReference type="InterPro" id="IPR011712">
    <property type="entry name" value="Sig_transdc_His_kin_sub3_dim/P"/>
</dbReference>
<keyword evidence="9" id="KW-0812">Transmembrane</keyword>
<name>A0A3M2LI44_9ACTN</name>
<keyword evidence="4" id="KW-0808">Transferase</keyword>
<proteinExistence type="predicted"/>
<dbReference type="PANTHER" id="PTHR24421">
    <property type="entry name" value="NITRATE/NITRITE SENSOR PROTEIN NARX-RELATED"/>
    <property type="match status" value="1"/>
</dbReference>
<feature type="transmembrane region" description="Helical" evidence="9">
    <location>
        <begin position="73"/>
        <end position="95"/>
    </location>
</feature>
<dbReference type="Proteomes" id="UP000282674">
    <property type="component" value="Unassembled WGS sequence"/>
</dbReference>
<dbReference type="Gene3D" id="3.30.565.10">
    <property type="entry name" value="Histidine kinase-like ATPase, C-terminal domain"/>
    <property type="match status" value="1"/>
</dbReference>
<evidence type="ECO:0000259" key="10">
    <source>
        <dbReference type="Pfam" id="PF07730"/>
    </source>
</evidence>
<comment type="caution">
    <text evidence="11">The sequence shown here is derived from an EMBL/GenBank/DDBJ whole genome shotgun (WGS) entry which is preliminary data.</text>
</comment>
<protein>
    <recommendedName>
        <fullName evidence="2">histidine kinase</fullName>
        <ecNumber evidence="2">2.7.13.3</ecNumber>
    </recommendedName>
</protein>
<keyword evidence="3" id="KW-0597">Phosphoprotein</keyword>
<keyword evidence="9" id="KW-1133">Transmembrane helix</keyword>
<evidence type="ECO:0000256" key="3">
    <source>
        <dbReference type="ARBA" id="ARBA00022553"/>
    </source>
</evidence>
<feature type="transmembrane region" description="Helical" evidence="9">
    <location>
        <begin position="34"/>
        <end position="53"/>
    </location>
</feature>
<comment type="catalytic activity">
    <reaction evidence="1">
        <text>ATP + protein L-histidine = ADP + protein N-phospho-L-histidine.</text>
        <dbReference type="EC" id="2.7.13.3"/>
    </reaction>
</comment>
<evidence type="ECO:0000256" key="8">
    <source>
        <dbReference type="ARBA" id="ARBA00023012"/>
    </source>
</evidence>
<evidence type="ECO:0000256" key="4">
    <source>
        <dbReference type="ARBA" id="ARBA00022679"/>
    </source>
</evidence>
<dbReference type="GO" id="GO:0016020">
    <property type="term" value="C:membrane"/>
    <property type="evidence" value="ECO:0007669"/>
    <property type="project" value="InterPro"/>
</dbReference>
<dbReference type="Pfam" id="PF07730">
    <property type="entry name" value="HisKA_3"/>
    <property type="match status" value="1"/>
</dbReference>
<evidence type="ECO:0000256" key="7">
    <source>
        <dbReference type="ARBA" id="ARBA00022840"/>
    </source>
</evidence>
<dbReference type="GO" id="GO:0000155">
    <property type="term" value="F:phosphorelay sensor kinase activity"/>
    <property type="evidence" value="ECO:0007669"/>
    <property type="project" value="InterPro"/>
</dbReference>
<dbReference type="CDD" id="cd16917">
    <property type="entry name" value="HATPase_UhpB-NarQ-NarX-like"/>
    <property type="match status" value="1"/>
</dbReference>
<dbReference type="GO" id="GO:0046983">
    <property type="term" value="F:protein dimerization activity"/>
    <property type="evidence" value="ECO:0007669"/>
    <property type="project" value="InterPro"/>
</dbReference>
<evidence type="ECO:0000256" key="9">
    <source>
        <dbReference type="SAM" id="Phobius"/>
    </source>
</evidence>
<keyword evidence="6" id="KW-0418">Kinase</keyword>
<dbReference type="OrthoDB" id="227596at2"/>
<gene>
    <name evidence="11" type="ORF">EBO15_36745</name>
</gene>
<evidence type="ECO:0000313" key="12">
    <source>
        <dbReference type="Proteomes" id="UP000282674"/>
    </source>
</evidence>
<evidence type="ECO:0000256" key="5">
    <source>
        <dbReference type="ARBA" id="ARBA00022741"/>
    </source>
</evidence>
<sequence>MVGAQGRLRIAALAGLAFMAWGETAHPGILGTRGTPLATAIAFTAASAGWLAWGLAGPLGDSAVVTASVCWTAVAGSALLFVHPATAVCWFALWACVFAGAARPARIGLPLTLVCVGILLAGYLTHRGGSLATLAAVMFVAYVIGRERRGHAQAATLTERGRIAAELHDILGHSLTALSLQVRTASAALEITGDRDLALAHLARAGRLAHAGQEETVAAVRTLRDGALAVESLARGLIDTSGVPATLTVEGRPRPLTASRGMAVYRMLQESLTNAGKHAPGADASILLSYTPRRLAVTVDSPDGADAGAVSGGQGLRLMRERIEGVGGELTAGPDDGVWRVRAEVPL</sequence>
<dbReference type="InterPro" id="IPR036890">
    <property type="entry name" value="HATPase_C_sf"/>
</dbReference>
<reference evidence="11 12" key="1">
    <citation type="submission" date="2018-10" db="EMBL/GenBank/DDBJ databases">
        <title>Isolation from soil.</title>
        <authorList>
            <person name="Hu J."/>
        </authorList>
    </citation>
    <scope>NUCLEOTIDE SEQUENCE [LARGE SCALE GENOMIC DNA]</scope>
    <source>
        <strain evidence="11 12">NEAU-Ht49</strain>
    </source>
</reference>
<dbReference type="AlphaFoldDB" id="A0A3M2LI44"/>
<keyword evidence="9" id="KW-0472">Membrane</keyword>
<dbReference type="SUPFAM" id="SSF55874">
    <property type="entry name" value="ATPase domain of HSP90 chaperone/DNA topoisomerase II/histidine kinase"/>
    <property type="match status" value="1"/>
</dbReference>
<dbReference type="GO" id="GO:0005524">
    <property type="term" value="F:ATP binding"/>
    <property type="evidence" value="ECO:0007669"/>
    <property type="project" value="UniProtKB-KW"/>
</dbReference>
<dbReference type="InterPro" id="IPR050482">
    <property type="entry name" value="Sensor_HK_TwoCompSys"/>
</dbReference>
<keyword evidence="8" id="KW-0902">Two-component regulatory system</keyword>